<evidence type="ECO:0000256" key="1">
    <source>
        <dbReference type="ARBA" id="ARBA00005466"/>
    </source>
</evidence>
<feature type="signal peptide" evidence="5">
    <location>
        <begin position="1"/>
        <end position="21"/>
    </location>
</feature>
<dbReference type="Gene3D" id="3.30.465.10">
    <property type="match status" value="1"/>
</dbReference>
<dbReference type="PANTHER" id="PTHR42973:SF54">
    <property type="entry name" value="FAD-BINDING PCMH-TYPE DOMAIN-CONTAINING PROTEIN"/>
    <property type="match status" value="1"/>
</dbReference>
<evidence type="ECO:0000259" key="6">
    <source>
        <dbReference type="PROSITE" id="PS51387"/>
    </source>
</evidence>
<evidence type="ECO:0000256" key="5">
    <source>
        <dbReference type="SAM" id="SignalP"/>
    </source>
</evidence>
<feature type="domain" description="FAD-binding PCMH-type" evidence="6">
    <location>
        <begin position="67"/>
        <end position="237"/>
    </location>
</feature>
<dbReference type="AlphaFoldDB" id="A0A0U5GM09"/>
<dbReference type="InterPro" id="IPR016169">
    <property type="entry name" value="FAD-bd_PCMH_sub2"/>
</dbReference>
<dbReference type="GO" id="GO:0071949">
    <property type="term" value="F:FAD binding"/>
    <property type="evidence" value="ECO:0007669"/>
    <property type="project" value="InterPro"/>
</dbReference>
<keyword evidence="4" id="KW-0560">Oxidoreductase</keyword>
<name>A0A0U5GM09_ASPCI</name>
<dbReference type="OrthoDB" id="2151789at2759"/>
<dbReference type="PROSITE" id="PS51387">
    <property type="entry name" value="FAD_PCMH"/>
    <property type="match status" value="1"/>
</dbReference>
<comment type="similarity">
    <text evidence="1">Belongs to the oxygen-dependent FAD-linked oxidoreductase family.</text>
</comment>
<evidence type="ECO:0000256" key="3">
    <source>
        <dbReference type="ARBA" id="ARBA00022827"/>
    </source>
</evidence>
<dbReference type="EMBL" id="CDMC01000002">
    <property type="protein sequence ID" value="CEN59736.1"/>
    <property type="molecule type" value="Genomic_DNA"/>
</dbReference>
<keyword evidence="8" id="KW-1185">Reference proteome</keyword>
<dbReference type="InterPro" id="IPR006094">
    <property type="entry name" value="Oxid_FAD_bind_N"/>
</dbReference>
<feature type="chain" id="PRO_5006858023" description="FAD-binding PCMH-type domain-containing protein" evidence="5">
    <location>
        <begin position="22"/>
        <end position="505"/>
    </location>
</feature>
<reference evidence="8" key="1">
    <citation type="journal article" date="2016" name="Genome Announc.">
        <title>Draft genome sequences of fungus Aspergillus calidoustus.</title>
        <authorList>
            <person name="Horn F."/>
            <person name="Linde J."/>
            <person name="Mattern D.J."/>
            <person name="Walther G."/>
            <person name="Guthke R."/>
            <person name="Scherlach K."/>
            <person name="Martin K."/>
            <person name="Brakhage A.A."/>
            <person name="Petzke L."/>
            <person name="Valiante V."/>
        </authorList>
    </citation>
    <scope>NUCLEOTIDE SEQUENCE [LARGE SCALE GENOMIC DNA]</scope>
    <source>
        <strain evidence="8">SF006504</strain>
    </source>
</reference>
<dbReference type="Proteomes" id="UP000054771">
    <property type="component" value="Unassembled WGS sequence"/>
</dbReference>
<dbReference type="STRING" id="454130.A0A0U5GM09"/>
<keyword evidence="3" id="KW-0274">FAD</keyword>
<dbReference type="SUPFAM" id="SSF56176">
    <property type="entry name" value="FAD-binding/transporter-associated domain-like"/>
    <property type="match status" value="1"/>
</dbReference>
<evidence type="ECO:0000256" key="4">
    <source>
        <dbReference type="ARBA" id="ARBA00023002"/>
    </source>
</evidence>
<organism evidence="7 8">
    <name type="scientific">Aspergillus calidoustus</name>
    <dbReference type="NCBI Taxonomy" id="454130"/>
    <lineage>
        <taxon>Eukaryota</taxon>
        <taxon>Fungi</taxon>
        <taxon>Dikarya</taxon>
        <taxon>Ascomycota</taxon>
        <taxon>Pezizomycotina</taxon>
        <taxon>Eurotiomycetes</taxon>
        <taxon>Eurotiomycetidae</taxon>
        <taxon>Eurotiales</taxon>
        <taxon>Aspergillaceae</taxon>
        <taxon>Aspergillus</taxon>
        <taxon>Aspergillus subgen. Nidulantes</taxon>
    </lineage>
</organism>
<dbReference type="InterPro" id="IPR016166">
    <property type="entry name" value="FAD-bd_PCMH"/>
</dbReference>
<dbReference type="Pfam" id="PF01565">
    <property type="entry name" value="FAD_binding_4"/>
    <property type="match status" value="1"/>
</dbReference>
<dbReference type="InterPro" id="IPR050416">
    <property type="entry name" value="FAD-linked_Oxidoreductase"/>
</dbReference>
<dbReference type="InterPro" id="IPR036318">
    <property type="entry name" value="FAD-bd_PCMH-like_sf"/>
</dbReference>
<keyword evidence="5" id="KW-0732">Signal</keyword>
<dbReference type="GO" id="GO:0016491">
    <property type="term" value="F:oxidoreductase activity"/>
    <property type="evidence" value="ECO:0007669"/>
    <property type="project" value="UniProtKB-KW"/>
</dbReference>
<protein>
    <recommendedName>
        <fullName evidence="6">FAD-binding PCMH-type domain-containing protein</fullName>
    </recommendedName>
</protein>
<dbReference type="PANTHER" id="PTHR42973">
    <property type="entry name" value="BINDING OXIDOREDUCTASE, PUTATIVE (AFU_ORTHOLOGUE AFUA_1G17690)-RELATED"/>
    <property type="match status" value="1"/>
</dbReference>
<proteinExistence type="inferred from homology"/>
<accession>A0A0U5GM09</accession>
<evidence type="ECO:0000313" key="8">
    <source>
        <dbReference type="Proteomes" id="UP000054771"/>
    </source>
</evidence>
<keyword evidence="2" id="KW-0285">Flavoprotein</keyword>
<evidence type="ECO:0000313" key="7">
    <source>
        <dbReference type="EMBL" id="CEN59736.1"/>
    </source>
</evidence>
<gene>
    <name evidence="7" type="ORF">ASPCAL02180</name>
</gene>
<sequence length="505" mass="55112">MRATTVSIVALTSAFAALTSALTTARPPTSSGQTCCRALKAVLPDDTFIPNSTVYTAEYQNFWSSTEDLNPACVFLPNTTKKVARAVQLFTRLNCQWAIRGGGHSPIPGAANIDGGVLIGTNHLNAIDINHKQGYVRVGAGNRLGAVYNALDPHNLVPIVGRYEDVGLGLAVGAGFSYLTNREGLTIDNVLNYEVVLANGKVVNANKNSHSDLFWALKGGNNNFGIVTHFHLKTFPYNGTVYGGNIIHPESAFDQVADLFYDYHTHQAVDDVLTHAMPSYNYIGATDVARAESLVVYNAPVDELPPILQPWLEVPYQNDTLSRRTYGSLAREQGDGIFNGLAVDQRLFSVYADREFLKVAWEIYLQWLRDRRDVPGLVGVHVPMPITPNQIAQGVAKGGNALGLESTDNGKSIVVILMLLNFNNLEDLPRLRAEHNALMESLVDLAKQRGVYHPYIMLTYSGAGQEAIASYGSKNVARLWKTAKAYDPTGVFQRLVPGGQKLPRA</sequence>
<evidence type="ECO:0000256" key="2">
    <source>
        <dbReference type="ARBA" id="ARBA00022630"/>
    </source>
</evidence>
<dbReference type="OMA" id="GAANIHD"/>